<sequence>MTTHGAEQYLVLAEAGATKISCFSGVTIPVLLRTEEYAAALAHQLGLAPAPELDRRNVLAKCDFFIHEYALRTRVGDDRLMEEQMLHLLFRADVIRVVPADAGGAAAFGLDYTMIQYAHDPPVLYLANVVLATDQETVERALMIFERLRDIALDNEDSREMLMSYLAEYDR</sequence>
<dbReference type="OrthoDB" id="3684304at2"/>
<proteinExistence type="predicted"/>
<organism evidence="2 3">
    <name type="scientific">Lentzea tibetensis</name>
    <dbReference type="NCBI Taxonomy" id="2591470"/>
    <lineage>
        <taxon>Bacteria</taxon>
        <taxon>Bacillati</taxon>
        <taxon>Actinomycetota</taxon>
        <taxon>Actinomycetes</taxon>
        <taxon>Pseudonocardiales</taxon>
        <taxon>Pseudonocardiaceae</taxon>
        <taxon>Lentzea</taxon>
    </lineage>
</organism>
<protein>
    <recommendedName>
        <fullName evidence="1">DUF5753 domain-containing protein</fullName>
    </recommendedName>
</protein>
<dbReference type="Proteomes" id="UP000316639">
    <property type="component" value="Unassembled WGS sequence"/>
</dbReference>
<dbReference type="RefSeq" id="WP_146359359.1">
    <property type="nucleotide sequence ID" value="NZ_VOBR01000038.1"/>
</dbReference>
<reference evidence="2 3" key="1">
    <citation type="submission" date="2019-07" db="EMBL/GenBank/DDBJ databases">
        <title>Lentzea xizangensis sp. nov., isolated from Qinghai-Tibetan Plateau Soils.</title>
        <authorList>
            <person name="Huang J."/>
        </authorList>
    </citation>
    <scope>NUCLEOTIDE SEQUENCE [LARGE SCALE GENOMIC DNA]</scope>
    <source>
        <strain evidence="2 3">FXJ1.1311</strain>
    </source>
</reference>
<comment type="caution">
    <text evidence="2">The sequence shown here is derived from an EMBL/GenBank/DDBJ whole genome shotgun (WGS) entry which is preliminary data.</text>
</comment>
<dbReference type="AlphaFoldDB" id="A0A563EGZ5"/>
<dbReference type="Pfam" id="PF19054">
    <property type="entry name" value="DUF5753"/>
    <property type="match status" value="1"/>
</dbReference>
<keyword evidence="3" id="KW-1185">Reference proteome</keyword>
<accession>A0A563EGZ5</accession>
<dbReference type="EMBL" id="VOBR01000038">
    <property type="protein sequence ID" value="TWP45802.1"/>
    <property type="molecule type" value="Genomic_DNA"/>
</dbReference>
<name>A0A563EGZ5_9PSEU</name>
<evidence type="ECO:0000313" key="3">
    <source>
        <dbReference type="Proteomes" id="UP000316639"/>
    </source>
</evidence>
<dbReference type="InterPro" id="IPR043917">
    <property type="entry name" value="DUF5753"/>
</dbReference>
<evidence type="ECO:0000313" key="2">
    <source>
        <dbReference type="EMBL" id="TWP45802.1"/>
    </source>
</evidence>
<feature type="domain" description="DUF5753" evidence="1">
    <location>
        <begin position="10"/>
        <end position="163"/>
    </location>
</feature>
<evidence type="ECO:0000259" key="1">
    <source>
        <dbReference type="Pfam" id="PF19054"/>
    </source>
</evidence>
<gene>
    <name evidence="2" type="ORF">FKR81_38165</name>
</gene>